<protein>
    <recommendedName>
        <fullName evidence="3">Transmembrane protein</fullName>
    </recommendedName>
</protein>
<evidence type="ECO:0008006" key="3">
    <source>
        <dbReference type="Google" id="ProtNLM"/>
    </source>
</evidence>
<reference evidence="2" key="1">
    <citation type="journal article" date="2020" name="Nature">
        <title>Giant virus diversity and host interactions through global metagenomics.</title>
        <authorList>
            <person name="Schulz F."/>
            <person name="Roux S."/>
            <person name="Paez-Espino D."/>
            <person name="Jungbluth S."/>
            <person name="Walsh D.A."/>
            <person name="Denef V.J."/>
            <person name="McMahon K.D."/>
            <person name="Konstantinidis K.T."/>
            <person name="Eloe-Fadrosh E.A."/>
            <person name="Kyrpides N.C."/>
            <person name="Woyke T."/>
        </authorList>
    </citation>
    <scope>NUCLEOTIDE SEQUENCE</scope>
    <source>
        <strain evidence="2">GVMAG-M-3300010158-55</strain>
    </source>
</reference>
<evidence type="ECO:0000256" key="1">
    <source>
        <dbReference type="SAM" id="Phobius"/>
    </source>
</evidence>
<feature type="transmembrane region" description="Helical" evidence="1">
    <location>
        <begin position="12"/>
        <end position="28"/>
    </location>
</feature>
<dbReference type="EMBL" id="MN739094">
    <property type="protein sequence ID" value="QHS88138.1"/>
    <property type="molecule type" value="Genomic_DNA"/>
</dbReference>
<sequence length="129" mass="14599">MFKQLCTPAKFYFIIATVSYILMLFQNINCNGRFHLGSYSCPQNTSMILVLNALYIAIWTYVLNLICTINKNISWIIVLFPFILLFIGLGIVLINGIQQETFSNSSADVSQATLNIMPSRITLPTMSYN</sequence>
<dbReference type="AlphaFoldDB" id="A0A6C0B9G0"/>
<keyword evidence="1" id="KW-0812">Transmembrane</keyword>
<organism evidence="2">
    <name type="scientific">viral metagenome</name>
    <dbReference type="NCBI Taxonomy" id="1070528"/>
    <lineage>
        <taxon>unclassified sequences</taxon>
        <taxon>metagenomes</taxon>
        <taxon>organismal metagenomes</taxon>
    </lineage>
</organism>
<name>A0A6C0B9G0_9ZZZZ</name>
<keyword evidence="1" id="KW-1133">Transmembrane helix</keyword>
<feature type="transmembrane region" description="Helical" evidence="1">
    <location>
        <begin position="48"/>
        <end position="66"/>
    </location>
</feature>
<accession>A0A6C0B9G0</accession>
<proteinExistence type="predicted"/>
<feature type="transmembrane region" description="Helical" evidence="1">
    <location>
        <begin position="73"/>
        <end position="94"/>
    </location>
</feature>
<keyword evidence="1" id="KW-0472">Membrane</keyword>
<evidence type="ECO:0000313" key="2">
    <source>
        <dbReference type="EMBL" id="QHS88138.1"/>
    </source>
</evidence>